<organism evidence="2 3">
    <name type="scientific">Owenia fusiformis</name>
    <name type="common">Polychaete worm</name>
    <dbReference type="NCBI Taxonomy" id="6347"/>
    <lineage>
        <taxon>Eukaryota</taxon>
        <taxon>Metazoa</taxon>
        <taxon>Spiralia</taxon>
        <taxon>Lophotrochozoa</taxon>
        <taxon>Annelida</taxon>
        <taxon>Polychaeta</taxon>
        <taxon>Sedentaria</taxon>
        <taxon>Canalipalpata</taxon>
        <taxon>Sabellida</taxon>
        <taxon>Oweniida</taxon>
        <taxon>Oweniidae</taxon>
        <taxon>Owenia</taxon>
    </lineage>
</organism>
<protein>
    <recommendedName>
        <fullName evidence="1">Fibronectin type-III domain-containing protein</fullName>
    </recommendedName>
</protein>
<accession>A0A8S4PU96</accession>
<dbReference type="EMBL" id="CAIIXF020000010">
    <property type="protein sequence ID" value="CAH1797643.1"/>
    <property type="molecule type" value="Genomic_DNA"/>
</dbReference>
<keyword evidence="3" id="KW-1185">Reference proteome</keyword>
<name>A0A8S4PU96_OWEFU</name>
<feature type="non-terminal residue" evidence="2">
    <location>
        <position position="1"/>
    </location>
</feature>
<feature type="domain" description="Fibronectin type-III" evidence="1">
    <location>
        <begin position="1"/>
        <end position="48"/>
    </location>
</feature>
<gene>
    <name evidence="2" type="ORF">OFUS_LOCUS21887</name>
</gene>
<dbReference type="AlphaFoldDB" id="A0A8S4PU96"/>
<dbReference type="Proteomes" id="UP000749559">
    <property type="component" value="Unassembled WGS sequence"/>
</dbReference>
<evidence type="ECO:0000313" key="2">
    <source>
        <dbReference type="EMBL" id="CAH1797643.1"/>
    </source>
</evidence>
<dbReference type="InterPro" id="IPR003961">
    <property type="entry name" value="FN3_dom"/>
</dbReference>
<dbReference type="InterPro" id="IPR036116">
    <property type="entry name" value="FN3_sf"/>
</dbReference>
<reference evidence="2" key="1">
    <citation type="submission" date="2022-03" db="EMBL/GenBank/DDBJ databases">
        <authorList>
            <person name="Martin C."/>
        </authorList>
    </citation>
    <scope>NUCLEOTIDE SEQUENCE</scope>
</reference>
<dbReference type="InterPro" id="IPR013783">
    <property type="entry name" value="Ig-like_fold"/>
</dbReference>
<evidence type="ECO:0000313" key="3">
    <source>
        <dbReference type="Proteomes" id="UP000749559"/>
    </source>
</evidence>
<evidence type="ECO:0000259" key="1">
    <source>
        <dbReference type="PROSITE" id="PS50853"/>
    </source>
</evidence>
<comment type="caution">
    <text evidence="2">The sequence shown here is derived from an EMBL/GenBank/DDBJ whole genome shotgun (WGS) entry which is preliminary data.</text>
</comment>
<dbReference type="Gene3D" id="2.60.40.10">
    <property type="entry name" value="Immunoglobulins"/>
    <property type="match status" value="1"/>
</dbReference>
<dbReference type="SUPFAM" id="SSF49265">
    <property type="entry name" value="Fibronectin type III"/>
    <property type="match status" value="1"/>
</dbReference>
<proteinExistence type="predicted"/>
<dbReference type="PROSITE" id="PS50853">
    <property type="entry name" value="FN3"/>
    <property type="match status" value="1"/>
</dbReference>
<feature type="non-terminal residue" evidence="2">
    <location>
        <position position="160"/>
    </location>
</feature>
<sequence length="160" mass="18302">LDPPPLPFKVHPLDSNTSYVFRMNAINEEGSSGFTEPSGIGTTWTLPSSKEINPTFIKDGNNIIVTFNNFPRNCTSVTIYCCEAEAATSCITRNVTNLGETPKEVIISIEENKKYTVSFHYYQRDDIIYRSQHHIAEQSNYTLCIQLFFRCVLIRRLRLI</sequence>